<feature type="region of interest" description="Disordered" evidence="1">
    <location>
        <begin position="1042"/>
        <end position="1065"/>
    </location>
</feature>
<dbReference type="EMBL" id="CP042913">
    <property type="protein sequence ID" value="QEG36842.1"/>
    <property type="molecule type" value="Genomic_DNA"/>
</dbReference>
<feature type="transmembrane region" description="Helical" evidence="2">
    <location>
        <begin position="63"/>
        <end position="85"/>
    </location>
</feature>
<keyword evidence="2" id="KW-0812">Transmembrane</keyword>
<dbReference type="OrthoDB" id="220056at2"/>
<dbReference type="Proteomes" id="UP000323917">
    <property type="component" value="Chromosome"/>
</dbReference>
<feature type="region of interest" description="Disordered" evidence="1">
    <location>
        <begin position="625"/>
        <end position="720"/>
    </location>
</feature>
<name>A0A5B9QGW3_9BACT</name>
<keyword evidence="4" id="KW-1185">Reference proteome</keyword>
<gene>
    <name evidence="3" type="ORF">Pr1d_41790</name>
</gene>
<evidence type="ECO:0000256" key="2">
    <source>
        <dbReference type="SAM" id="Phobius"/>
    </source>
</evidence>
<reference evidence="3 4" key="1">
    <citation type="submission" date="2019-08" db="EMBL/GenBank/DDBJ databases">
        <title>Deep-cultivation of Planctomycetes and their phenomic and genomic characterization uncovers novel biology.</title>
        <authorList>
            <person name="Wiegand S."/>
            <person name="Jogler M."/>
            <person name="Boedeker C."/>
            <person name="Pinto D."/>
            <person name="Vollmers J."/>
            <person name="Rivas-Marin E."/>
            <person name="Kohn T."/>
            <person name="Peeters S.H."/>
            <person name="Heuer A."/>
            <person name="Rast P."/>
            <person name="Oberbeckmann S."/>
            <person name="Bunk B."/>
            <person name="Jeske O."/>
            <person name="Meyerdierks A."/>
            <person name="Storesund J.E."/>
            <person name="Kallscheuer N."/>
            <person name="Luecker S."/>
            <person name="Lage O.M."/>
            <person name="Pohl T."/>
            <person name="Merkel B.J."/>
            <person name="Hornburger P."/>
            <person name="Mueller R.-W."/>
            <person name="Bruemmer F."/>
            <person name="Labrenz M."/>
            <person name="Spormann A.M."/>
            <person name="Op den Camp H."/>
            <person name="Overmann J."/>
            <person name="Amann R."/>
            <person name="Jetten M.S.M."/>
            <person name="Mascher T."/>
            <person name="Medema M.H."/>
            <person name="Devos D.P."/>
            <person name="Kaster A.-K."/>
            <person name="Ovreas L."/>
            <person name="Rohde M."/>
            <person name="Galperin M.Y."/>
            <person name="Jogler C."/>
        </authorList>
    </citation>
    <scope>NUCLEOTIDE SEQUENCE [LARGE SCALE GENOMIC DNA]</scope>
    <source>
        <strain evidence="3 4">Pr1d</strain>
    </source>
</reference>
<feature type="compositionally biased region" description="Basic and acidic residues" evidence="1">
    <location>
        <begin position="1043"/>
        <end position="1052"/>
    </location>
</feature>
<dbReference type="RefSeq" id="WP_148075146.1">
    <property type="nucleotide sequence ID" value="NZ_CP042913.1"/>
</dbReference>
<evidence type="ECO:0000313" key="3">
    <source>
        <dbReference type="EMBL" id="QEG36842.1"/>
    </source>
</evidence>
<keyword evidence="2" id="KW-1133">Transmembrane helix</keyword>
<sequence length="1085" mass="118501">MSRIKSNLGIPQSLETQFLAFRRHVWTSKMLEAGGIALSALLGAYLCLFLLDRLFDVPSSVRTLLALCAAVGCGFIPLFLHRWVWLRRRDDQLARLLARKFPALGDQLLGVIELANNPAEQHRSPTLCQAAIDQGALDAGKRDLSTGAPAARLRFWGAMAASGAGVAILLALLFPAAAGNAWHRFLAPWKDVPRFTFTDVSPQPDTLIVPHGEPFTVAWRLRDETKWRPVEASFQFGSQPPVTSSLADSSYAWTGPPLIQPGSLRVKIGDWSQTVRVEPKLRPELTAINAHVNLPDYLKQTAPLERDVRGGTLSVVEGSRAALSAIVNRPLAAAVVEGGKASFSGADITIEPFDVSTAQEMQISWQDEHGLEEKEPFTLKITPEEDQLPNVMGENLPRRKVVLDSEQLTFQAIARDDFGVREIGMEWEGLFDDYPGGPARGERLIAPGNPSERSVDAAGTFTAKSLGITPQPISLRLYTTDYFPNRARVYSPPYILYVLNAEDHAIWITEQLSRWHRQSLEVRDREMRLYETNKQLRELPLAELALPENQRQLEKQASAEQANGRRLTGLTKSGMELLTQAARNPEIGVGHLDRWAEMLTILEDIAANRMPSVADLLKEAAESQVASKAVPGPRSPQAGIARSAGGGPSSEQNQEDKKTAAVPRVTDMESSQQPADENEQTAGGKKKPSSPSLRLPVTTLLGKGGGKKPADSPANQQVDEAVREQRDLLAEFEKVANELNTVLANLEGSTLVKRLKAASREQYKIAGGISDEIEEGFGIPQTALAAPVRETLTNLAAKEDQSSFKVSLIMDDLQSYFERRRMVRFKTVLDDMREEDVLGNLRRLSEEIPAERGMSIAQCEYWSDVMDRWAEDLVDPACSGACPGCRSKGSLPPSIVLEVLKILEGEVNLREETRVAEQARPGLETEPYETEANRLSEMQGGLGERILLVNERIRELPDGDTEFAKELALLTRVNEVMVEASDILDKPDTGSDAIAAETEAIELLLQSKRINPFGGGGGGANPGGGGGGDTKDTALALLGAGLNEKEVREDRAPTQAVGDSGKSLPEEFRAGLDRYFSELENGAGG</sequence>
<evidence type="ECO:0000313" key="4">
    <source>
        <dbReference type="Proteomes" id="UP000323917"/>
    </source>
</evidence>
<protein>
    <submittedName>
        <fullName evidence="3">Uncharacterized protein</fullName>
    </submittedName>
</protein>
<proteinExistence type="predicted"/>
<feature type="transmembrane region" description="Helical" evidence="2">
    <location>
        <begin position="155"/>
        <end position="178"/>
    </location>
</feature>
<accession>A0A5B9QGW3</accession>
<feature type="transmembrane region" description="Helical" evidence="2">
    <location>
        <begin position="31"/>
        <end position="51"/>
    </location>
</feature>
<dbReference type="KEGG" id="bgok:Pr1d_41790"/>
<organism evidence="3 4">
    <name type="scientific">Bythopirellula goksoeyrii</name>
    <dbReference type="NCBI Taxonomy" id="1400387"/>
    <lineage>
        <taxon>Bacteria</taxon>
        <taxon>Pseudomonadati</taxon>
        <taxon>Planctomycetota</taxon>
        <taxon>Planctomycetia</taxon>
        <taxon>Pirellulales</taxon>
        <taxon>Lacipirellulaceae</taxon>
        <taxon>Bythopirellula</taxon>
    </lineage>
</organism>
<keyword evidence="2" id="KW-0472">Membrane</keyword>
<evidence type="ECO:0000256" key="1">
    <source>
        <dbReference type="SAM" id="MobiDB-lite"/>
    </source>
</evidence>
<dbReference type="AlphaFoldDB" id="A0A5B9QGW3"/>